<evidence type="ECO:0000256" key="2">
    <source>
        <dbReference type="SAM" id="Phobius"/>
    </source>
</evidence>
<name>A0ABV7XFQ0_9GAMM</name>
<gene>
    <name evidence="4" type="ORF">ACFONC_00100</name>
</gene>
<evidence type="ECO:0000313" key="5">
    <source>
        <dbReference type="Proteomes" id="UP001595705"/>
    </source>
</evidence>
<keyword evidence="2" id="KW-1133">Transmembrane helix</keyword>
<feature type="region of interest" description="Disordered" evidence="1">
    <location>
        <begin position="1"/>
        <end position="23"/>
    </location>
</feature>
<keyword evidence="2" id="KW-0472">Membrane</keyword>
<protein>
    <submittedName>
        <fullName evidence="4">Anti-sigma factor domain-containing protein</fullName>
    </submittedName>
</protein>
<dbReference type="PANTHER" id="PTHR37461">
    <property type="entry name" value="ANTI-SIGMA-K FACTOR RSKA"/>
    <property type="match status" value="1"/>
</dbReference>
<dbReference type="Proteomes" id="UP001595705">
    <property type="component" value="Unassembled WGS sequence"/>
</dbReference>
<dbReference type="Pfam" id="PF10099">
    <property type="entry name" value="RskA_C"/>
    <property type="match status" value="1"/>
</dbReference>
<keyword evidence="5" id="KW-1185">Reference proteome</keyword>
<dbReference type="RefSeq" id="WP_386741479.1">
    <property type="nucleotide sequence ID" value="NZ_JBHRYA010000001.1"/>
</dbReference>
<dbReference type="PANTHER" id="PTHR37461:SF1">
    <property type="entry name" value="ANTI-SIGMA-K FACTOR RSKA"/>
    <property type="match status" value="1"/>
</dbReference>
<feature type="transmembrane region" description="Helical" evidence="2">
    <location>
        <begin position="106"/>
        <end position="127"/>
    </location>
</feature>
<comment type="caution">
    <text evidence="4">The sequence shown here is derived from an EMBL/GenBank/DDBJ whole genome shotgun (WGS) entry which is preliminary data.</text>
</comment>
<evidence type="ECO:0000259" key="3">
    <source>
        <dbReference type="Pfam" id="PF10099"/>
    </source>
</evidence>
<evidence type="ECO:0000313" key="4">
    <source>
        <dbReference type="EMBL" id="MFC3714558.1"/>
    </source>
</evidence>
<dbReference type="InterPro" id="IPR051474">
    <property type="entry name" value="Anti-sigma-K/W_factor"/>
</dbReference>
<feature type="domain" description="Anti-sigma K factor RskA C-terminal" evidence="3">
    <location>
        <begin position="114"/>
        <end position="254"/>
    </location>
</feature>
<proteinExistence type="predicted"/>
<dbReference type="InterPro" id="IPR018764">
    <property type="entry name" value="RskA_C"/>
</dbReference>
<dbReference type="EMBL" id="JBHRYA010000001">
    <property type="protein sequence ID" value="MFC3714558.1"/>
    <property type="molecule type" value="Genomic_DNA"/>
</dbReference>
<reference evidence="5" key="1">
    <citation type="journal article" date="2019" name="Int. J. Syst. Evol. Microbiol.">
        <title>The Global Catalogue of Microorganisms (GCM) 10K type strain sequencing project: providing services to taxonomists for standard genome sequencing and annotation.</title>
        <authorList>
            <consortium name="The Broad Institute Genomics Platform"/>
            <consortium name="The Broad Institute Genome Sequencing Center for Infectious Disease"/>
            <person name="Wu L."/>
            <person name="Ma J."/>
        </authorList>
    </citation>
    <scope>NUCLEOTIDE SEQUENCE [LARGE SCALE GENOMIC DNA]</scope>
    <source>
        <strain evidence="5">KCTC 42441</strain>
    </source>
</reference>
<accession>A0ABV7XFQ0</accession>
<keyword evidence="2" id="KW-0812">Transmembrane</keyword>
<sequence length="263" mass="27287">MNTSSDHFGMDPGDDGSGQIPPSDDIRAGEYVLGVLDAGQRRQAQARIVAEPTFARLVDAWNARLAAWLPEFESVAPPAHVWPRIRSRLGWSPVQRARPGIWNSAAFWRVATGLAVAAGVAALAIGLRVQPPPAPAPVVVVQPPPAAEEAAARPVTVLARDDGSTGWLASIDAADGKLLMVPVPTPANASGLVHELWIIPAGQAPLSLGFVSNDKAHTVTVPAALRRALAVGSTLAITLEPQAGMPHAAPSGPIVAKGGIQHI</sequence>
<organism evidence="4 5">
    <name type="scientific">Luteimonas soli</name>
    <dbReference type="NCBI Taxonomy" id="1648966"/>
    <lineage>
        <taxon>Bacteria</taxon>
        <taxon>Pseudomonadati</taxon>
        <taxon>Pseudomonadota</taxon>
        <taxon>Gammaproteobacteria</taxon>
        <taxon>Lysobacterales</taxon>
        <taxon>Lysobacteraceae</taxon>
        <taxon>Luteimonas</taxon>
    </lineage>
</organism>
<evidence type="ECO:0000256" key="1">
    <source>
        <dbReference type="SAM" id="MobiDB-lite"/>
    </source>
</evidence>